<dbReference type="SMART" id="SM00086">
    <property type="entry name" value="PAC"/>
    <property type="match status" value="1"/>
</dbReference>
<dbReference type="InterPro" id="IPR004089">
    <property type="entry name" value="MCPsignal_dom"/>
</dbReference>
<dbReference type="PANTHER" id="PTHR32089">
    <property type="entry name" value="METHYL-ACCEPTING CHEMOTAXIS PROTEIN MCPB"/>
    <property type="match status" value="1"/>
</dbReference>
<dbReference type="SMART" id="SM00283">
    <property type="entry name" value="MA"/>
    <property type="match status" value="1"/>
</dbReference>
<evidence type="ECO:0000259" key="7">
    <source>
        <dbReference type="PROSITE" id="PS50112"/>
    </source>
</evidence>
<proteinExistence type="inferred from homology"/>
<evidence type="ECO:0000256" key="2">
    <source>
        <dbReference type="ARBA" id="ARBA00023224"/>
    </source>
</evidence>
<dbReference type="PROSITE" id="PS50111">
    <property type="entry name" value="CHEMOTAXIS_TRANSDUC_2"/>
    <property type="match status" value="1"/>
</dbReference>
<dbReference type="CDD" id="cd00130">
    <property type="entry name" value="PAS"/>
    <property type="match status" value="1"/>
</dbReference>
<reference evidence="9" key="1">
    <citation type="journal article" date="2019" name="Int. J. Syst. Evol. Microbiol.">
        <title>The Global Catalogue of Microorganisms (GCM) 10K type strain sequencing project: providing services to taxonomists for standard genome sequencing and annotation.</title>
        <authorList>
            <consortium name="The Broad Institute Genomics Platform"/>
            <consortium name="The Broad Institute Genome Sequencing Center for Infectious Disease"/>
            <person name="Wu L."/>
            <person name="Ma J."/>
        </authorList>
    </citation>
    <scope>NUCLEOTIDE SEQUENCE [LARGE SCALE GENOMIC DNA]</scope>
    <source>
        <strain evidence="9">KCTC 52277</strain>
    </source>
</reference>
<dbReference type="PRINTS" id="PR00260">
    <property type="entry name" value="CHEMTRNSDUCR"/>
</dbReference>
<protein>
    <submittedName>
        <fullName evidence="8">Methyl-accepting chemotaxis protein</fullName>
    </submittedName>
</protein>
<dbReference type="InterPro" id="IPR004090">
    <property type="entry name" value="Chemotax_Me-accpt_rcpt"/>
</dbReference>
<evidence type="ECO:0000313" key="8">
    <source>
        <dbReference type="EMBL" id="MFC3137424.1"/>
    </source>
</evidence>
<keyword evidence="9" id="KW-1185">Reference proteome</keyword>
<dbReference type="RefSeq" id="WP_248935289.1">
    <property type="nucleotide sequence ID" value="NZ_JAKILF010000002.1"/>
</dbReference>
<dbReference type="SUPFAM" id="SSF58104">
    <property type="entry name" value="Methyl-accepting chemotaxis protein (MCP) signaling domain"/>
    <property type="match status" value="1"/>
</dbReference>
<dbReference type="Proteomes" id="UP001595621">
    <property type="component" value="Unassembled WGS sequence"/>
</dbReference>
<comment type="subcellular location">
    <subcellularLocation>
        <location evidence="1">Membrane</location>
    </subcellularLocation>
</comment>
<dbReference type="PROSITE" id="PS50112">
    <property type="entry name" value="PAS"/>
    <property type="match status" value="1"/>
</dbReference>
<feature type="transmembrane region" description="Helical" evidence="5">
    <location>
        <begin position="154"/>
        <end position="187"/>
    </location>
</feature>
<comment type="caution">
    <text evidence="8">The sequence shown here is derived from an EMBL/GenBank/DDBJ whole genome shotgun (WGS) entry which is preliminary data.</text>
</comment>
<evidence type="ECO:0000256" key="5">
    <source>
        <dbReference type="SAM" id="Phobius"/>
    </source>
</evidence>
<evidence type="ECO:0000313" key="9">
    <source>
        <dbReference type="Proteomes" id="UP001595621"/>
    </source>
</evidence>
<name>A0ABV7GAP7_9GAMM</name>
<dbReference type="PANTHER" id="PTHR32089:SF52">
    <property type="entry name" value="CHEMOTAXIS SIGNAL TRANSDUCTION SYSTEM METHYL ACCEPTING SENSORY TRANSDUCER WITH PAS SENSORY DOMAIN"/>
    <property type="match status" value="1"/>
</dbReference>
<feature type="domain" description="PAS" evidence="7">
    <location>
        <begin position="21"/>
        <end position="51"/>
    </location>
</feature>
<evidence type="ECO:0000256" key="1">
    <source>
        <dbReference type="ARBA" id="ARBA00004370"/>
    </source>
</evidence>
<dbReference type="SUPFAM" id="SSF55785">
    <property type="entry name" value="PYP-like sensor domain (PAS domain)"/>
    <property type="match status" value="1"/>
</dbReference>
<dbReference type="InterPro" id="IPR013655">
    <property type="entry name" value="PAS_fold_3"/>
</dbReference>
<dbReference type="Gene3D" id="1.10.287.950">
    <property type="entry name" value="Methyl-accepting chemotaxis protein"/>
    <property type="match status" value="1"/>
</dbReference>
<keyword evidence="2 4" id="KW-0807">Transducer</keyword>
<keyword evidence="5" id="KW-1133">Transmembrane helix</keyword>
<dbReference type="SMART" id="SM00091">
    <property type="entry name" value="PAS"/>
    <property type="match status" value="1"/>
</dbReference>
<evidence type="ECO:0000256" key="4">
    <source>
        <dbReference type="PROSITE-ProRule" id="PRU00284"/>
    </source>
</evidence>
<organism evidence="8 9">
    <name type="scientific">Shewanella submarina</name>
    <dbReference type="NCBI Taxonomy" id="2016376"/>
    <lineage>
        <taxon>Bacteria</taxon>
        <taxon>Pseudomonadati</taxon>
        <taxon>Pseudomonadota</taxon>
        <taxon>Gammaproteobacteria</taxon>
        <taxon>Alteromonadales</taxon>
        <taxon>Shewanellaceae</taxon>
        <taxon>Shewanella</taxon>
    </lineage>
</organism>
<dbReference type="InterPro" id="IPR001610">
    <property type="entry name" value="PAC"/>
</dbReference>
<dbReference type="Gene3D" id="3.30.450.20">
    <property type="entry name" value="PAS domain"/>
    <property type="match status" value="1"/>
</dbReference>
<sequence>MTFRKANHAGEVPVTDNDELISTTDAKGIITYVNDDFVEISGFSREELIGKPHNIVRNPDMPAAAFKEMWSKLKQGQTWRGIVKNRCKDGSFYWVDAFVSPIFVNGQITGFQSVRRAPQRNWVSSADKIYARLNQGKRISMPLTLMQKRMLSGVMITTALLACGVFWSWGVMLAGILIMSLNLAIFYDEAFRIPARLTQLQQGYDSISRWIYCGKDTSSVLDFQLMLSQAKMQGILGRTQDQAGKLTEIANELAVATRQTHASLDEEKLQMAQISQSMEELQTTISEVAGNTNATSEHIEEAYRDCATSRDNMQTNNRNMGMLADSVAAAAASAELLNKEAEQVANAMGEIDAIAEQTNLLALNAAIEAARAGEQGRGFAVVADEVRALSSRTQQSTNLISKSVDKMFTMLTDWAKQMNDSRAQAEKCALDAQASSDNIQSVYQRISDVHGFAHQNAVAANQQTQVVAELTDNIHHISALSEENLQAVNMIEQSAYKLKESAERARDLRHTFG</sequence>
<keyword evidence="5" id="KW-0472">Membrane</keyword>
<dbReference type="InterPro" id="IPR000014">
    <property type="entry name" value="PAS"/>
</dbReference>
<dbReference type="NCBIfam" id="TIGR00229">
    <property type="entry name" value="sensory_box"/>
    <property type="match status" value="1"/>
</dbReference>
<accession>A0ABV7GAP7</accession>
<feature type="domain" description="Methyl-accepting transducer" evidence="6">
    <location>
        <begin position="242"/>
        <end position="478"/>
    </location>
</feature>
<dbReference type="InterPro" id="IPR035965">
    <property type="entry name" value="PAS-like_dom_sf"/>
</dbReference>
<evidence type="ECO:0000256" key="3">
    <source>
        <dbReference type="ARBA" id="ARBA00029447"/>
    </source>
</evidence>
<gene>
    <name evidence="8" type="ORF">ACFOE0_04390</name>
</gene>
<dbReference type="Pfam" id="PF08447">
    <property type="entry name" value="PAS_3"/>
    <property type="match status" value="1"/>
</dbReference>
<keyword evidence="5" id="KW-0812">Transmembrane</keyword>
<comment type="similarity">
    <text evidence="3">Belongs to the methyl-accepting chemotaxis (MCP) protein family.</text>
</comment>
<evidence type="ECO:0000259" key="6">
    <source>
        <dbReference type="PROSITE" id="PS50111"/>
    </source>
</evidence>
<dbReference type="Pfam" id="PF00015">
    <property type="entry name" value="MCPsignal"/>
    <property type="match status" value="1"/>
</dbReference>
<dbReference type="EMBL" id="JBHRTD010000006">
    <property type="protein sequence ID" value="MFC3137424.1"/>
    <property type="molecule type" value="Genomic_DNA"/>
</dbReference>